<gene>
    <name evidence="4" type="ORF">QYM36_019986</name>
</gene>
<dbReference type="InterPro" id="IPR050473">
    <property type="entry name" value="A2M/Complement_sys"/>
</dbReference>
<evidence type="ECO:0000256" key="2">
    <source>
        <dbReference type="ARBA" id="ARBA00022966"/>
    </source>
</evidence>
<feature type="domain" description="Alpha-macroglobulin receptor-binding" evidence="3">
    <location>
        <begin position="435"/>
        <end position="524"/>
    </location>
</feature>
<name>A0AA88H1D1_ARTSF</name>
<comment type="caution">
    <text evidence="4">The sequence shown here is derived from an EMBL/GenBank/DDBJ whole genome shotgun (WGS) entry which is preliminary data.</text>
</comment>
<dbReference type="GO" id="GO:0005615">
    <property type="term" value="C:extracellular space"/>
    <property type="evidence" value="ECO:0007669"/>
    <property type="project" value="InterPro"/>
</dbReference>
<dbReference type="InterPro" id="IPR036595">
    <property type="entry name" value="A-macroglobulin_rcpt-bd_sf"/>
</dbReference>
<evidence type="ECO:0000256" key="1">
    <source>
        <dbReference type="ARBA" id="ARBA00022729"/>
    </source>
</evidence>
<dbReference type="InterPro" id="IPR009048">
    <property type="entry name" value="A-macroglobulin_rcpt-bd"/>
</dbReference>
<dbReference type="InterPro" id="IPR011626">
    <property type="entry name" value="Alpha-macroglobulin_TED"/>
</dbReference>
<dbReference type="SMART" id="SM01361">
    <property type="entry name" value="A2M_recep"/>
    <property type="match status" value="1"/>
</dbReference>
<dbReference type="SUPFAM" id="SSF48239">
    <property type="entry name" value="Terpenoid cyclases/Protein prenyltransferases"/>
    <property type="match status" value="1"/>
</dbReference>
<keyword evidence="1" id="KW-0732">Signal</keyword>
<dbReference type="SUPFAM" id="SSF49410">
    <property type="entry name" value="Alpha-macroglobulin receptor domain"/>
    <property type="match status" value="1"/>
</dbReference>
<accession>A0AA88H1D1</accession>
<reference evidence="4" key="1">
    <citation type="submission" date="2023-07" db="EMBL/GenBank/DDBJ databases">
        <title>Chromosome-level genome assembly of Artemia franciscana.</title>
        <authorList>
            <person name="Jo E."/>
        </authorList>
    </citation>
    <scope>NUCLEOTIDE SEQUENCE</scope>
    <source>
        <tissue evidence="4">Whole body</tissue>
    </source>
</reference>
<dbReference type="PANTHER" id="PTHR11412:SF136">
    <property type="entry name" value="CD109 ANTIGEN"/>
    <property type="match status" value="1"/>
</dbReference>
<dbReference type="Gene3D" id="2.60.40.10">
    <property type="entry name" value="Immunoglobulins"/>
    <property type="match status" value="1"/>
</dbReference>
<dbReference type="Proteomes" id="UP001187531">
    <property type="component" value="Unassembled WGS sequence"/>
</dbReference>
<protein>
    <recommendedName>
        <fullName evidence="3">Alpha-macroglobulin receptor-binding domain-containing protein</fullName>
    </recommendedName>
</protein>
<sequence length="592" mass="65525">MKMTFDRWIFREKNVNVKSQDGASVSFLIRPKKLGYIDIKVSAKAPTAGDAELRKLLVKAEGETIYKNKAVLIDLRQRSLFNESISIEIPPYAVPGSEHIEVDAIADIMGPSSTWLTAFVARSFRQAQSYIAIEDSVIDQALEWLAANQAPNGSFPEIGKVSHSDMQGGAAKGVPLTAYALLAFLEKSNGQDNHKDTIDKAKRFLRGELPNMRDPYVIAVSAYALNLAEDSGQFDAFELLESKKNTSMEGKLYWSREIDEEAMKNPRNLLTKPVDIEMTAYALLTYIHRGLVPEALPIMKWLVSKRNSQGGFESTQDTVIGLFALAELAERIIVSNTDVNVKFEFEGTEHLVYLRKENAMVLQNFILPTTTKSVDITASGSGFAVVQVSYSYNVNITGEWPLFNLDTQLFQRANENRMQLTVCSSFVGTYGTNESNMAVLDVSVPSGFTVDEDSVPGLTTYKDVKLAEMKEDGSGVLIYFDSVTQDTVCPSVTAFRTYKVAEQRKVPVVMYDYYDNSRRARVFYDPVPAKICDICDGSECKSRCQNLPGWKVEDGASVGGVDDSPTGDDGAANIHTLSLSLIVLAILNFLLH</sequence>
<dbReference type="Gene3D" id="2.60.40.690">
    <property type="entry name" value="Alpha-macroglobulin, receptor-binding domain"/>
    <property type="match status" value="1"/>
</dbReference>
<dbReference type="AlphaFoldDB" id="A0AA88H1D1"/>
<dbReference type="Gene3D" id="1.50.10.20">
    <property type="match status" value="1"/>
</dbReference>
<dbReference type="EMBL" id="JAVRJZ010005486">
    <property type="protein sequence ID" value="KAK2701359.1"/>
    <property type="molecule type" value="Genomic_DNA"/>
</dbReference>
<keyword evidence="5" id="KW-1185">Reference proteome</keyword>
<dbReference type="Pfam" id="PF07677">
    <property type="entry name" value="A2M_recep"/>
    <property type="match status" value="1"/>
</dbReference>
<proteinExistence type="predicted"/>
<organism evidence="4 5">
    <name type="scientific">Artemia franciscana</name>
    <name type="common">Brine shrimp</name>
    <name type="synonym">Artemia sanfranciscana</name>
    <dbReference type="NCBI Taxonomy" id="6661"/>
    <lineage>
        <taxon>Eukaryota</taxon>
        <taxon>Metazoa</taxon>
        <taxon>Ecdysozoa</taxon>
        <taxon>Arthropoda</taxon>
        <taxon>Crustacea</taxon>
        <taxon>Branchiopoda</taxon>
        <taxon>Anostraca</taxon>
        <taxon>Artemiidae</taxon>
        <taxon>Artemia</taxon>
    </lineage>
</organism>
<dbReference type="InterPro" id="IPR013783">
    <property type="entry name" value="Ig-like_fold"/>
</dbReference>
<evidence type="ECO:0000313" key="4">
    <source>
        <dbReference type="EMBL" id="KAK2701359.1"/>
    </source>
</evidence>
<evidence type="ECO:0000313" key="5">
    <source>
        <dbReference type="Proteomes" id="UP001187531"/>
    </source>
</evidence>
<dbReference type="Pfam" id="PF07678">
    <property type="entry name" value="TED_complement"/>
    <property type="match status" value="1"/>
</dbReference>
<dbReference type="InterPro" id="IPR008930">
    <property type="entry name" value="Terpenoid_cyclase/PrenylTrfase"/>
</dbReference>
<keyword evidence="2" id="KW-0882">Thioester bond</keyword>
<dbReference type="PANTHER" id="PTHR11412">
    <property type="entry name" value="MACROGLOBULIN / COMPLEMENT"/>
    <property type="match status" value="1"/>
</dbReference>
<evidence type="ECO:0000259" key="3">
    <source>
        <dbReference type="SMART" id="SM01361"/>
    </source>
</evidence>